<dbReference type="InterPro" id="IPR023213">
    <property type="entry name" value="CAT-like_dom_sf"/>
</dbReference>
<dbReference type="AlphaFoldDB" id="J1F121"/>
<name>J1F121_9LACO</name>
<dbReference type="Gene3D" id="3.30.559.10">
    <property type="entry name" value="Chloramphenicol acetyltransferase-like domain"/>
    <property type="match status" value="1"/>
</dbReference>
<organism evidence="1 2">
    <name type="scientific">Liquorilactobacillus mali KCTC 3596 = DSM 20444</name>
    <dbReference type="NCBI Taxonomy" id="1046596"/>
    <lineage>
        <taxon>Bacteria</taxon>
        <taxon>Bacillati</taxon>
        <taxon>Bacillota</taxon>
        <taxon>Bacilli</taxon>
        <taxon>Lactobacillales</taxon>
        <taxon>Lactobacillaceae</taxon>
        <taxon>Liquorilactobacillus</taxon>
    </lineage>
</organism>
<dbReference type="Proteomes" id="UP000050898">
    <property type="component" value="Unassembled WGS sequence"/>
</dbReference>
<dbReference type="SUPFAM" id="SSF52777">
    <property type="entry name" value="CoA-dependent acyltransferases"/>
    <property type="match status" value="1"/>
</dbReference>
<dbReference type="RefSeq" id="WP_003690806.1">
    <property type="nucleotide sequence ID" value="NZ_AKKT01000159.1"/>
</dbReference>
<evidence type="ECO:0000313" key="1">
    <source>
        <dbReference type="EMBL" id="KRN09171.1"/>
    </source>
</evidence>
<gene>
    <name evidence="1" type="ORF">FD00_GL001362</name>
</gene>
<dbReference type="Gene3D" id="3.30.559.30">
    <property type="entry name" value="Nonribosomal peptide synthetase, condensation domain"/>
    <property type="match status" value="1"/>
</dbReference>
<dbReference type="EMBL" id="AYYH01000032">
    <property type="protein sequence ID" value="KRN09171.1"/>
    <property type="molecule type" value="Genomic_DNA"/>
</dbReference>
<reference evidence="1 2" key="1">
    <citation type="journal article" date="2015" name="Genome Announc.">
        <title>Expanding the biotechnology potential of lactobacilli through comparative genomics of 213 strains and associated genera.</title>
        <authorList>
            <person name="Sun Z."/>
            <person name="Harris H.M."/>
            <person name="McCann A."/>
            <person name="Guo C."/>
            <person name="Argimon S."/>
            <person name="Zhang W."/>
            <person name="Yang X."/>
            <person name="Jeffery I.B."/>
            <person name="Cooney J.C."/>
            <person name="Kagawa T.F."/>
            <person name="Liu W."/>
            <person name="Song Y."/>
            <person name="Salvetti E."/>
            <person name="Wrobel A."/>
            <person name="Rasinkangas P."/>
            <person name="Parkhill J."/>
            <person name="Rea M.C."/>
            <person name="O'Sullivan O."/>
            <person name="Ritari J."/>
            <person name="Douillard F.P."/>
            <person name="Paul Ross R."/>
            <person name="Yang R."/>
            <person name="Briner A.E."/>
            <person name="Felis G.E."/>
            <person name="de Vos W.M."/>
            <person name="Barrangou R."/>
            <person name="Klaenhammer T.R."/>
            <person name="Caufield P.W."/>
            <person name="Cui Y."/>
            <person name="Zhang H."/>
            <person name="O'Toole P.W."/>
        </authorList>
    </citation>
    <scope>NUCLEOTIDE SEQUENCE [LARGE SCALE GENOMIC DNA]</scope>
    <source>
        <strain evidence="1 2">DSM 20444</strain>
    </source>
</reference>
<dbReference type="PATRIC" id="fig|1046596.6.peg.1445"/>
<comment type="caution">
    <text evidence="1">The sequence shown here is derived from an EMBL/GenBank/DDBJ whole genome shotgun (WGS) entry which is preliminary data.</text>
</comment>
<protein>
    <recommendedName>
        <fullName evidence="3">Condensation domain-containing protein</fullName>
    </recommendedName>
</protein>
<keyword evidence="2" id="KW-1185">Reference proteome</keyword>
<evidence type="ECO:0000313" key="2">
    <source>
        <dbReference type="Proteomes" id="UP000050898"/>
    </source>
</evidence>
<dbReference type="GeneID" id="98315214"/>
<sequence>MTTSIKRNAYQELFNTPNGKTYLAELPKVSKIFSGQSFLYRQHGTRSMVIDIRLTDVIDQELLQIAVNRSLQRYPYLSSMLVREDAHYNLTHDPLPLIVAQQHSLRVLGSKDVNYHLIDITFEQKRLFVSYHHALVDGRGIMPFVRTLLYYYISSKVGLLYGVPKVNLANDPLSLDEMQEPFSNLPELKIPQNSIQDHGENSYSLPESRAFDPQADSYRFETVIDQTSFMTFAKAHNATPAIAIGIMLEQAIHRAHPKTTDPVMVNLASDLRSGITYQKTARNCVNSISLPINTPITTDSDFTETATAFRKQIQLQKKPEYILQTINKMQQLFDTLDALDSFQEKQKMMSAFDTNLINTFVLSYSGQLRLGSLEKYIDEVHTYMSGTNGLSVQMLAANQKLFIDILQSFSSDIYVKEFRNILQENHIKYNSLNKKTFQTPYSLF</sequence>
<proteinExistence type="predicted"/>
<accession>J1F121</accession>
<evidence type="ECO:0008006" key="3">
    <source>
        <dbReference type="Google" id="ProtNLM"/>
    </source>
</evidence>
<dbReference type="OrthoDB" id="4876345at2"/>